<protein>
    <recommendedName>
        <fullName evidence="1">Lipopolysaccharide core heptose(I) kinase</fullName>
        <ecNumber evidence="1">2.7.1.-</ecNumber>
    </recommendedName>
</protein>
<dbReference type="Pfam" id="PF06293">
    <property type="entry name" value="Kdo"/>
    <property type="match status" value="1"/>
</dbReference>
<dbReference type="Proteomes" id="UP000539350">
    <property type="component" value="Unassembled WGS sequence"/>
</dbReference>
<proteinExistence type="inferred from homology"/>
<dbReference type="EMBL" id="JACFXU010000017">
    <property type="protein sequence ID" value="MBA6413840.1"/>
    <property type="molecule type" value="Genomic_DNA"/>
</dbReference>
<evidence type="ECO:0000313" key="4">
    <source>
        <dbReference type="Proteomes" id="UP000539350"/>
    </source>
</evidence>
<sequence>MRDDLAAELGSKGLLEWGLQAAQAAAPKDIFRAREGRLTVRLVRGGKPYFLKYHGGIGWREIFKNLLQLRWPVLGASNEYEAVNRLHSLGVDTMTVAAYARAGLNPARQRSLIVTDELVGTVSLEDYCRNWRDKPPPWSERVALIAKLADSARRMHRGGINHRDFYLCHFHLDPNSLNSGSLRCYLIDLHRAQLRPKTPSRWLAKDLSGLYFSAMDCGLRQRDLLRFLRHYTVGGLRVALGRDLDFWRRVEGLALRLYHKDHGHAPPPGPWERGR</sequence>
<comment type="similarity">
    <text evidence="1">Belongs to the protein kinase superfamily. KdkA/rfaP family.</text>
</comment>
<dbReference type="EC" id="2.7.1.-" evidence="1"/>
<organism evidence="3 4">
    <name type="scientific">Sediminihaliea albiluteola</name>
    <dbReference type="NCBI Taxonomy" id="2758564"/>
    <lineage>
        <taxon>Bacteria</taxon>
        <taxon>Pseudomonadati</taxon>
        <taxon>Pseudomonadota</taxon>
        <taxon>Gammaproteobacteria</taxon>
        <taxon>Cellvibrionales</taxon>
        <taxon>Halieaceae</taxon>
        <taxon>Sediminihaliea</taxon>
    </lineage>
</organism>
<dbReference type="InterPro" id="IPR017172">
    <property type="entry name" value="Lsacc_core_hep_kinase_RfaP"/>
</dbReference>
<dbReference type="InterPro" id="IPR011009">
    <property type="entry name" value="Kinase-like_dom_sf"/>
</dbReference>
<dbReference type="SUPFAM" id="SSF56112">
    <property type="entry name" value="Protein kinase-like (PK-like)"/>
    <property type="match status" value="1"/>
</dbReference>
<dbReference type="GO" id="GO:0016301">
    <property type="term" value="F:kinase activity"/>
    <property type="evidence" value="ECO:0007669"/>
    <property type="project" value="UniProtKB-UniRule"/>
</dbReference>
<reference evidence="3 4" key="1">
    <citation type="submission" date="2020-07" db="EMBL/GenBank/DDBJ databases">
        <title>Halieaceae bacterium, F7430, whole genome shotgun sequencing project.</title>
        <authorList>
            <person name="Jiang S."/>
            <person name="Liu Z.W."/>
            <person name="Du Z.J."/>
        </authorList>
    </citation>
    <scope>NUCLEOTIDE SEQUENCE [LARGE SCALE GENOMIC DNA]</scope>
    <source>
        <strain evidence="3 4">F7430</strain>
    </source>
</reference>
<comment type="function">
    <text evidence="1">Kinase involved in the biosynthesis of the core oligosaccharide region of lipopolysaccharide (LPS). Catalyzes the phosphorylation of heptose I (HepI), the first heptose added to the Kdo2-lipid A module.</text>
</comment>
<gene>
    <name evidence="3" type="primary">rfaP</name>
    <name evidence="3" type="ORF">H2508_12030</name>
</gene>
<name>A0A7W2YK54_9GAMM</name>
<keyword evidence="1" id="KW-0448">Lipopolysaccharide biosynthesis</keyword>
<dbReference type="UniPathway" id="UPA00958"/>
<comment type="pathway">
    <text evidence="1">Bacterial outer membrane biogenesis; LPS core biosynthesis.</text>
</comment>
<comment type="caution">
    <text evidence="3">The sequence shown here is derived from an EMBL/GenBank/DDBJ whole genome shotgun (WGS) entry which is preliminary data.</text>
</comment>
<keyword evidence="1" id="KW-0067">ATP-binding</keyword>
<keyword evidence="1" id="KW-0547">Nucleotide-binding</keyword>
<dbReference type="NCBIfam" id="NF011703">
    <property type="entry name" value="PRK15123.1"/>
    <property type="match status" value="1"/>
</dbReference>
<dbReference type="AlphaFoldDB" id="A0A7W2YK54"/>
<keyword evidence="4" id="KW-1185">Reference proteome</keyword>
<evidence type="ECO:0000256" key="2">
    <source>
        <dbReference type="PIRSR" id="PIRSR037318-50"/>
    </source>
</evidence>
<dbReference type="GO" id="GO:0009244">
    <property type="term" value="P:lipopolysaccharide core region biosynthetic process"/>
    <property type="evidence" value="ECO:0007669"/>
    <property type="project" value="UniProtKB-UniRule"/>
</dbReference>
<dbReference type="PIRSF" id="PIRSF037318">
    <property type="entry name" value="RfaP"/>
    <property type="match status" value="1"/>
</dbReference>
<evidence type="ECO:0000256" key="1">
    <source>
        <dbReference type="PIRNR" id="PIRNR037318"/>
    </source>
</evidence>
<evidence type="ECO:0000313" key="3">
    <source>
        <dbReference type="EMBL" id="MBA6413840.1"/>
    </source>
</evidence>
<feature type="active site" evidence="2">
    <location>
        <position position="164"/>
    </location>
</feature>
<dbReference type="GO" id="GO:0005524">
    <property type="term" value="F:ATP binding"/>
    <property type="evidence" value="ECO:0007669"/>
    <property type="project" value="UniProtKB-UniRule"/>
</dbReference>
<keyword evidence="1 3" id="KW-0808">Transferase</keyword>
<keyword evidence="1 3" id="KW-0418">Kinase</keyword>
<accession>A0A7W2YK54</accession>